<evidence type="ECO:0000313" key="9">
    <source>
        <dbReference type="EMBL" id="HIU24467.1"/>
    </source>
</evidence>
<dbReference type="GO" id="GO:0004356">
    <property type="term" value="F:glutamine synthetase activity"/>
    <property type="evidence" value="ECO:0007669"/>
    <property type="project" value="InterPro"/>
</dbReference>
<gene>
    <name evidence="9" type="ORF">IAD17_06050</name>
</gene>
<evidence type="ECO:0000256" key="2">
    <source>
        <dbReference type="ARBA" id="ARBA00022598"/>
    </source>
</evidence>
<dbReference type="SMART" id="SM01230">
    <property type="entry name" value="Gln-synt_C"/>
    <property type="match status" value="1"/>
</dbReference>
<dbReference type="SUPFAM" id="SSF55931">
    <property type="entry name" value="Glutamine synthetase/guanido kinase"/>
    <property type="match status" value="1"/>
</dbReference>
<reference evidence="9" key="2">
    <citation type="journal article" date="2021" name="PeerJ">
        <title>Extensive microbial diversity within the chicken gut microbiome revealed by metagenomics and culture.</title>
        <authorList>
            <person name="Gilroy R."/>
            <person name="Ravi A."/>
            <person name="Getino M."/>
            <person name="Pursley I."/>
            <person name="Horton D.L."/>
            <person name="Alikhan N.F."/>
            <person name="Baker D."/>
            <person name="Gharbi K."/>
            <person name="Hall N."/>
            <person name="Watson M."/>
            <person name="Adriaenssens E.M."/>
            <person name="Foster-Nyarko E."/>
            <person name="Jarju S."/>
            <person name="Secka A."/>
            <person name="Antonio M."/>
            <person name="Oren A."/>
            <person name="Chaudhuri R.R."/>
            <person name="La Ragione R."/>
            <person name="Hildebrand F."/>
            <person name="Pallen M.J."/>
        </authorList>
    </citation>
    <scope>NUCLEOTIDE SEQUENCE</scope>
    <source>
        <strain evidence="9">ChiHjej12B11-29160</strain>
    </source>
</reference>
<evidence type="ECO:0000259" key="7">
    <source>
        <dbReference type="PROSITE" id="PS51986"/>
    </source>
</evidence>
<dbReference type="Proteomes" id="UP000824078">
    <property type="component" value="Unassembled WGS sequence"/>
</dbReference>
<dbReference type="GO" id="GO:0006542">
    <property type="term" value="P:glutamine biosynthetic process"/>
    <property type="evidence" value="ECO:0007669"/>
    <property type="project" value="InterPro"/>
</dbReference>
<feature type="domain" description="GS catalytic" evidence="8">
    <location>
        <begin position="111"/>
        <end position="448"/>
    </location>
</feature>
<dbReference type="InterPro" id="IPR014746">
    <property type="entry name" value="Gln_synth/guanido_kin_cat_dom"/>
</dbReference>
<dbReference type="AlphaFoldDB" id="A0A9D1HY72"/>
<keyword evidence="3" id="KW-0547">Nucleotide-binding</keyword>
<protein>
    <submittedName>
        <fullName evidence="9">Glutamine synthetase</fullName>
    </submittedName>
</protein>
<name>A0A9D1HY72_9ACTN</name>
<sequence>MPYEQQSIDFVLRTVEDRDIRFIRLWFTDVLGNLKSFAISPEDLEEAFEEGIGFDGSAVDGFAAPLEESDMLAFPDPETFQMLPWRPAKSGAARVFCDIKTPARLPFAGDPRSCLERIFREADRLGYLLNVGPELEFFYFRSDKDPIPIDNAGYFDLTPYDSSCDLRRNTTLMLEKMSIPVEYSRHAIAPSQNSIQLRYAEARTCADNIMTARHVIKQVAFDEGMYASFMPKPFDSSPGSALFLNQSLLSHDGENLFWAEDAPGGTHLSKLAKSYIAGILAYAREFTLITNPTVNSYKRLIPTGEVPCYATWGRRNRSALVRIPAHKPGKHLSTRIELRSPDPTCNPYLVLAVTLAAGLKGIEDGMELPAEATLEDATLSPSELAAKGISPLPRDLGEAIDAFEKSELMRTTLGSHIHSYLVEAKRREWEEYRMHVTNWERDHYYGGF</sequence>
<dbReference type="EMBL" id="DVMQ01000017">
    <property type="protein sequence ID" value="HIU24467.1"/>
    <property type="molecule type" value="Genomic_DNA"/>
</dbReference>
<evidence type="ECO:0000313" key="10">
    <source>
        <dbReference type="Proteomes" id="UP000824078"/>
    </source>
</evidence>
<keyword evidence="2" id="KW-0436">Ligase</keyword>
<evidence type="ECO:0000256" key="1">
    <source>
        <dbReference type="ARBA" id="ARBA00009897"/>
    </source>
</evidence>
<dbReference type="PROSITE" id="PS51987">
    <property type="entry name" value="GS_CATALYTIC"/>
    <property type="match status" value="1"/>
</dbReference>
<evidence type="ECO:0000256" key="6">
    <source>
        <dbReference type="RuleBase" id="RU000384"/>
    </source>
</evidence>
<proteinExistence type="inferred from homology"/>
<accession>A0A9D1HY72</accession>
<evidence type="ECO:0000256" key="5">
    <source>
        <dbReference type="PROSITE-ProRule" id="PRU01330"/>
    </source>
</evidence>
<dbReference type="InterPro" id="IPR008146">
    <property type="entry name" value="Gln_synth_cat_dom"/>
</dbReference>
<feature type="domain" description="GS beta-grasp" evidence="7">
    <location>
        <begin position="18"/>
        <end position="104"/>
    </location>
</feature>
<dbReference type="GO" id="GO:0005524">
    <property type="term" value="F:ATP binding"/>
    <property type="evidence" value="ECO:0007669"/>
    <property type="project" value="UniProtKB-KW"/>
</dbReference>
<dbReference type="InterPro" id="IPR008147">
    <property type="entry name" value="Gln_synt_N"/>
</dbReference>
<dbReference type="PANTHER" id="PTHR43785:SF12">
    <property type="entry name" value="TYPE-1 GLUTAMINE SYNTHETASE 2"/>
    <property type="match status" value="1"/>
</dbReference>
<dbReference type="Gene3D" id="3.30.590.10">
    <property type="entry name" value="Glutamine synthetase/guanido kinase, catalytic domain"/>
    <property type="match status" value="1"/>
</dbReference>
<dbReference type="Gene3D" id="3.10.20.70">
    <property type="entry name" value="Glutamine synthetase, N-terminal domain"/>
    <property type="match status" value="1"/>
</dbReference>
<reference evidence="9" key="1">
    <citation type="submission" date="2020-10" db="EMBL/GenBank/DDBJ databases">
        <authorList>
            <person name="Gilroy R."/>
        </authorList>
    </citation>
    <scope>NUCLEOTIDE SEQUENCE</scope>
    <source>
        <strain evidence="9">ChiHjej12B11-29160</strain>
    </source>
</reference>
<comment type="caution">
    <text evidence="9">The sequence shown here is derived from an EMBL/GenBank/DDBJ whole genome shotgun (WGS) entry which is preliminary data.</text>
</comment>
<dbReference type="PROSITE" id="PS51986">
    <property type="entry name" value="GS_BETA_GRASP"/>
    <property type="match status" value="1"/>
</dbReference>
<evidence type="ECO:0000256" key="4">
    <source>
        <dbReference type="ARBA" id="ARBA00022840"/>
    </source>
</evidence>
<evidence type="ECO:0000259" key="8">
    <source>
        <dbReference type="PROSITE" id="PS51987"/>
    </source>
</evidence>
<dbReference type="PANTHER" id="PTHR43785">
    <property type="entry name" value="GAMMA-GLUTAMYLPUTRESCINE SYNTHETASE"/>
    <property type="match status" value="1"/>
</dbReference>
<evidence type="ECO:0000256" key="3">
    <source>
        <dbReference type="ARBA" id="ARBA00022741"/>
    </source>
</evidence>
<dbReference type="Pfam" id="PF03951">
    <property type="entry name" value="Gln-synt_N"/>
    <property type="match status" value="1"/>
</dbReference>
<comment type="similarity">
    <text evidence="1 5 6">Belongs to the glutamine synthetase family.</text>
</comment>
<keyword evidence="4" id="KW-0067">ATP-binding</keyword>
<dbReference type="SUPFAM" id="SSF54368">
    <property type="entry name" value="Glutamine synthetase, N-terminal domain"/>
    <property type="match status" value="1"/>
</dbReference>
<dbReference type="Pfam" id="PF00120">
    <property type="entry name" value="Gln-synt_C"/>
    <property type="match status" value="1"/>
</dbReference>
<organism evidence="9 10">
    <name type="scientific">Candidatus Coprovicinus avistercoris</name>
    <dbReference type="NCBI Taxonomy" id="2840754"/>
    <lineage>
        <taxon>Bacteria</taxon>
        <taxon>Bacillati</taxon>
        <taxon>Actinomycetota</taxon>
        <taxon>Coriobacteriia</taxon>
        <taxon>Coriobacteriales</taxon>
        <taxon>Coriobacteriaceae</taxon>
        <taxon>Coriobacteriaceae incertae sedis</taxon>
        <taxon>Candidatus Coprovicinus</taxon>
    </lineage>
</organism>
<dbReference type="InterPro" id="IPR036651">
    <property type="entry name" value="Gln_synt_N_sf"/>
</dbReference>